<sequence>MAMFSVKDPDIVELDDDAKVPWVHQAFSHPDTRELQKEIARVMKRIQKNPNVISTLFINNWGLPEETTMKIMLATLTSRVFRPFIWRCEHLVRDLDPDDVLVAVRLTTLKSEILMTSDVDFIFVVFHKLLPEPVLYPKAPKNKEY</sequence>
<evidence type="ECO:0000313" key="1">
    <source>
        <dbReference type="EnsemblMetazoa" id="XP_014253171.1"/>
    </source>
</evidence>
<dbReference type="GeneID" id="106668711"/>
<dbReference type="Proteomes" id="UP000494040">
    <property type="component" value="Unassembled WGS sequence"/>
</dbReference>
<accession>A0A8I6S4C8</accession>
<protein>
    <submittedName>
        <fullName evidence="1">Uncharacterized protein</fullName>
    </submittedName>
</protein>
<dbReference type="OrthoDB" id="9985637at2759"/>
<proteinExistence type="predicted"/>
<reference evidence="1" key="1">
    <citation type="submission" date="2022-01" db="UniProtKB">
        <authorList>
            <consortium name="EnsemblMetazoa"/>
        </authorList>
    </citation>
    <scope>IDENTIFICATION</scope>
</reference>
<dbReference type="Gene3D" id="3.30.450.30">
    <property type="entry name" value="Dynein light chain 2a, cytoplasmic"/>
    <property type="match status" value="1"/>
</dbReference>
<dbReference type="RefSeq" id="XP_014253171.1">
    <property type="nucleotide sequence ID" value="XM_014397685.2"/>
</dbReference>
<dbReference type="SUPFAM" id="SSF103196">
    <property type="entry name" value="Roadblock/LC7 domain"/>
    <property type="match status" value="1"/>
</dbReference>
<name>A0A8I6S4C8_CIMLE</name>
<dbReference type="KEGG" id="clec:106668711"/>
<keyword evidence="2" id="KW-1185">Reference proteome</keyword>
<dbReference type="AlphaFoldDB" id="A0A8I6S4C8"/>
<organism evidence="1 2">
    <name type="scientific">Cimex lectularius</name>
    <name type="common">Bed bug</name>
    <name type="synonym">Acanthia lectularia</name>
    <dbReference type="NCBI Taxonomy" id="79782"/>
    <lineage>
        <taxon>Eukaryota</taxon>
        <taxon>Metazoa</taxon>
        <taxon>Ecdysozoa</taxon>
        <taxon>Arthropoda</taxon>
        <taxon>Hexapoda</taxon>
        <taxon>Insecta</taxon>
        <taxon>Pterygota</taxon>
        <taxon>Neoptera</taxon>
        <taxon>Paraneoptera</taxon>
        <taxon>Hemiptera</taxon>
        <taxon>Heteroptera</taxon>
        <taxon>Panheteroptera</taxon>
        <taxon>Cimicomorpha</taxon>
        <taxon>Cimicidae</taxon>
        <taxon>Cimex</taxon>
    </lineage>
</organism>
<dbReference type="EnsemblMetazoa" id="XM_014397685.2">
    <property type="protein sequence ID" value="XP_014253171.1"/>
    <property type="gene ID" value="LOC106668711"/>
</dbReference>
<evidence type="ECO:0000313" key="2">
    <source>
        <dbReference type="Proteomes" id="UP000494040"/>
    </source>
</evidence>
<dbReference type="PANTHER" id="PTHR10779">
    <property type="entry name" value="DYNEIN LIGHT CHAIN ROADBLOCK"/>
    <property type="match status" value="1"/>
</dbReference>